<organism evidence="2 3">
    <name type="scientific">Croceitalea marina</name>
    <dbReference type="NCBI Taxonomy" id="1775166"/>
    <lineage>
        <taxon>Bacteria</taxon>
        <taxon>Pseudomonadati</taxon>
        <taxon>Bacteroidota</taxon>
        <taxon>Flavobacteriia</taxon>
        <taxon>Flavobacteriales</taxon>
        <taxon>Flavobacteriaceae</taxon>
        <taxon>Croceitalea</taxon>
    </lineage>
</organism>
<dbReference type="Proteomes" id="UP001597526">
    <property type="component" value="Unassembled WGS sequence"/>
</dbReference>
<feature type="chain" id="PRO_5046401415" description="GOLD domain-containing protein" evidence="1">
    <location>
        <begin position="22"/>
        <end position="139"/>
    </location>
</feature>
<gene>
    <name evidence="2" type="ORF">ACFSQJ_13565</name>
</gene>
<accession>A0ABW5MYP7</accession>
<feature type="signal peptide" evidence="1">
    <location>
        <begin position="1"/>
        <end position="21"/>
    </location>
</feature>
<proteinExistence type="predicted"/>
<name>A0ABW5MYP7_9FLAO</name>
<dbReference type="RefSeq" id="WP_377767511.1">
    <property type="nucleotide sequence ID" value="NZ_JBHULB010000017.1"/>
</dbReference>
<evidence type="ECO:0000313" key="3">
    <source>
        <dbReference type="Proteomes" id="UP001597526"/>
    </source>
</evidence>
<evidence type="ECO:0008006" key="4">
    <source>
        <dbReference type="Google" id="ProtNLM"/>
    </source>
</evidence>
<evidence type="ECO:0000313" key="2">
    <source>
        <dbReference type="EMBL" id="MFD2587968.1"/>
    </source>
</evidence>
<comment type="caution">
    <text evidence="2">The sequence shown here is derived from an EMBL/GenBank/DDBJ whole genome shotgun (WGS) entry which is preliminary data.</text>
</comment>
<keyword evidence="1" id="KW-0732">Signal</keyword>
<sequence length="139" mass="15637">MKKVILALCCALAILSISSCSLDSDEQNFQFTVLEVVSADFPESFDHNGIHEIEVTFTRPNDCTFFEGFEVTSPETTTRIVSTIGTILESDSCNDSLEEVSATFRFRVDYTDTYLFRFYSGTDEAGNATYLEYEVPVMQ</sequence>
<keyword evidence="3" id="KW-1185">Reference proteome</keyword>
<dbReference type="PROSITE" id="PS51257">
    <property type="entry name" value="PROKAR_LIPOPROTEIN"/>
    <property type="match status" value="1"/>
</dbReference>
<dbReference type="EMBL" id="JBHULB010000017">
    <property type="protein sequence ID" value="MFD2587968.1"/>
    <property type="molecule type" value="Genomic_DNA"/>
</dbReference>
<reference evidence="3" key="1">
    <citation type="journal article" date="2019" name="Int. J. Syst. Evol. Microbiol.">
        <title>The Global Catalogue of Microorganisms (GCM) 10K type strain sequencing project: providing services to taxonomists for standard genome sequencing and annotation.</title>
        <authorList>
            <consortium name="The Broad Institute Genomics Platform"/>
            <consortium name="The Broad Institute Genome Sequencing Center for Infectious Disease"/>
            <person name="Wu L."/>
            <person name="Ma J."/>
        </authorList>
    </citation>
    <scope>NUCLEOTIDE SEQUENCE [LARGE SCALE GENOMIC DNA]</scope>
    <source>
        <strain evidence="3">KCTC 52368</strain>
    </source>
</reference>
<protein>
    <recommendedName>
        <fullName evidence="4">GOLD domain-containing protein</fullName>
    </recommendedName>
</protein>
<evidence type="ECO:0000256" key="1">
    <source>
        <dbReference type="SAM" id="SignalP"/>
    </source>
</evidence>